<evidence type="ECO:0000256" key="6">
    <source>
        <dbReference type="ARBA" id="ARBA00023136"/>
    </source>
</evidence>
<dbReference type="HOGENOM" id="CLU_032731_1_0_1"/>
<dbReference type="PANTHER" id="PTHR31595:SF67">
    <property type="entry name" value="WAX SYNTHASE DOMAIN-CONTAINING PROTEIN"/>
    <property type="match status" value="1"/>
</dbReference>
<evidence type="ECO:0000256" key="4">
    <source>
        <dbReference type="ARBA" id="ARBA00022692"/>
    </source>
</evidence>
<keyword evidence="3" id="KW-0808">Transferase</keyword>
<organism evidence="9 10">
    <name type="scientific">Suillus luteus UH-Slu-Lm8-n1</name>
    <dbReference type="NCBI Taxonomy" id="930992"/>
    <lineage>
        <taxon>Eukaryota</taxon>
        <taxon>Fungi</taxon>
        <taxon>Dikarya</taxon>
        <taxon>Basidiomycota</taxon>
        <taxon>Agaricomycotina</taxon>
        <taxon>Agaricomycetes</taxon>
        <taxon>Agaricomycetidae</taxon>
        <taxon>Boletales</taxon>
        <taxon>Suillineae</taxon>
        <taxon>Suillaceae</taxon>
        <taxon>Suillus</taxon>
    </lineage>
</organism>
<comment type="subcellular location">
    <subcellularLocation>
        <location evidence="1">Membrane</location>
        <topology evidence="1">Multi-pass membrane protein</topology>
    </subcellularLocation>
</comment>
<proteinExistence type="inferred from homology"/>
<evidence type="ECO:0000259" key="8">
    <source>
        <dbReference type="Pfam" id="PF13813"/>
    </source>
</evidence>
<dbReference type="PANTHER" id="PTHR31595">
    <property type="entry name" value="LONG-CHAIN-ALCOHOL O-FATTY-ACYLTRANSFERASE 3-RELATED"/>
    <property type="match status" value="1"/>
</dbReference>
<gene>
    <name evidence="9" type="ORF">CY34DRAFT_801625</name>
</gene>
<feature type="transmembrane region" description="Helical" evidence="7">
    <location>
        <begin position="28"/>
        <end position="45"/>
    </location>
</feature>
<evidence type="ECO:0000256" key="7">
    <source>
        <dbReference type="SAM" id="Phobius"/>
    </source>
</evidence>
<keyword evidence="6 7" id="KW-0472">Membrane</keyword>
<protein>
    <recommendedName>
        <fullName evidence="8">Wax synthase domain-containing protein</fullName>
    </recommendedName>
</protein>
<dbReference type="AlphaFoldDB" id="A0A0D0BH29"/>
<accession>A0A0D0BH29</accession>
<feature type="domain" description="Wax synthase" evidence="8">
    <location>
        <begin position="213"/>
        <end position="298"/>
    </location>
</feature>
<dbReference type="GO" id="GO:0016020">
    <property type="term" value="C:membrane"/>
    <property type="evidence" value="ECO:0007669"/>
    <property type="project" value="UniProtKB-SubCell"/>
</dbReference>
<evidence type="ECO:0000313" key="10">
    <source>
        <dbReference type="Proteomes" id="UP000054485"/>
    </source>
</evidence>
<dbReference type="InterPro" id="IPR032805">
    <property type="entry name" value="Wax_synthase_dom"/>
</dbReference>
<dbReference type="Proteomes" id="UP000054485">
    <property type="component" value="Unassembled WGS sequence"/>
</dbReference>
<comment type="similarity">
    <text evidence="2">Belongs to the wax synthase family.</text>
</comment>
<dbReference type="GO" id="GO:0008374">
    <property type="term" value="F:O-acyltransferase activity"/>
    <property type="evidence" value="ECO:0007669"/>
    <property type="project" value="InterPro"/>
</dbReference>
<name>A0A0D0BH29_9AGAM</name>
<evidence type="ECO:0000256" key="5">
    <source>
        <dbReference type="ARBA" id="ARBA00022989"/>
    </source>
</evidence>
<dbReference type="OrthoDB" id="1077582at2759"/>
<keyword evidence="10" id="KW-1185">Reference proteome</keyword>
<evidence type="ECO:0000256" key="1">
    <source>
        <dbReference type="ARBA" id="ARBA00004141"/>
    </source>
</evidence>
<evidence type="ECO:0000313" key="9">
    <source>
        <dbReference type="EMBL" id="KIK45417.1"/>
    </source>
</evidence>
<dbReference type="GO" id="GO:0006629">
    <property type="term" value="P:lipid metabolic process"/>
    <property type="evidence" value="ECO:0007669"/>
    <property type="project" value="InterPro"/>
</dbReference>
<dbReference type="STRING" id="930992.A0A0D0BH29"/>
<keyword evidence="4 7" id="KW-0812">Transmembrane</keyword>
<dbReference type="InParanoid" id="A0A0D0BH29"/>
<feature type="transmembrane region" description="Helical" evidence="7">
    <location>
        <begin position="185"/>
        <end position="205"/>
    </location>
</feature>
<evidence type="ECO:0000256" key="3">
    <source>
        <dbReference type="ARBA" id="ARBA00022679"/>
    </source>
</evidence>
<evidence type="ECO:0000256" key="2">
    <source>
        <dbReference type="ARBA" id="ARBA00007282"/>
    </source>
</evidence>
<dbReference type="Pfam" id="PF13813">
    <property type="entry name" value="MBOAT_2"/>
    <property type="match status" value="1"/>
</dbReference>
<dbReference type="InterPro" id="IPR044851">
    <property type="entry name" value="Wax_synthase"/>
</dbReference>
<feature type="transmembrane region" description="Helical" evidence="7">
    <location>
        <begin position="330"/>
        <end position="353"/>
    </location>
</feature>
<sequence length="380" mass="43070">MSPLVPLICTLIPILVLQLGTTLDLRAPWNVATCIMIIFVCLTCIQHTMTDVLYIDYVIGMGIASTAMDAIHMTLLVRPLHIFRHQEQPQPAHELPWSKRFIWAAQLCGSPRGLDWNHRVKYLPEHSTKSRQEFVLSHLTSAASHTVWLDLAQFYIEHNPAFKSAAAFASQNFTRRILACSGYMVFYHCMCLIIHSLMSAFAVSFTSSKPSSWPSLFGKWEDAYTIRRFWGRTWHQLLRRFLTPFGKEMASFLGFKPGTNGSSYTQLYTAFFISGIVHVGGDAALNFSHLGLSWPFFIYQALAITFEDMTIAAARRAGVTETKWTRKMGYVWVICWLVVTTTQWVTATVIAGLEDGKAALPSRFFRFSLCDILVRYAGVL</sequence>
<reference evidence="10" key="2">
    <citation type="submission" date="2015-01" db="EMBL/GenBank/DDBJ databases">
        <title>Evolutionary Origins and Diversification of the Mycorrhizal Mutualists.</title>
        <authorList>
            <consortium name="DOE Joint Genome Institute"/>
            <consortium name="Mycorrhizal Genomics Consortium"/>
            <person name="Kohler A."/>
            <person name="Kuo A."/>
            <person name="Nagy L.G."/>
            <person name="Floudas D."/>
            <person name="Copeland A."/>
            <person name="Barry K.W."/>
            <person name="Cichocki N."/>
            <person name="Veneault-Fourrey C."/>
            <person name="LaButti K."/>
            <person name="Lindquist E.A."/>
            <person name="Lipzen A."/>
            <person name="Lundell T."/>
            <person name="Morin E."/>
            <person name="Murat C."/>
            <person name="Riley R."/>
            <person name="Ohm R."/>
            <person name="Sun H."/>
            <person name="Tunlid A."/>
            <person name="Henrissat B."/>
            <person name="Grigoriev I.V."/>
            <person name="Hibbett D.S."/>
            <person name="Martin F."/>
        </authorList>
    </citation>
    <scope>NUCLEOTIDE SEQUENCE [LARGE SCALE GENOMIC DNA]</scope>
    <source>
        <strain evidence="10">UH-Slu-Lm8-n1</strain>
    </source>
</reference>
<dbReference type="EMBL" id="KN835173">
    <property type="protein sequence ID" value="KIK45417.1"/>
    <property type="molecule type" value="Genomic_DNA"/>
</dbReference>
<keyword evidence="5 7" id="KW-1133">Transmembrane helix</keyword>
<reference evidence="9 10" key="1">
    <citation type="submission" date="2014-04" db="EMBL/GenBank/DDBJ databases">
        <authorList>
            <consortium name="DOE Joint Genome Institute"/>
            <person name="Kuo A."/>
            <person name="Ruytinx J."/>
            <person name="Rineau F."/>
            <person name="Colpaert J."/>
            <person name="Kohler A."/>
            <person name="Nagy L.G."/>
            <person name="Floudas D."/>
            <person name="Copeland A."/>
            <person name="Barry K.W."/>
            <person name="Cichocki N."/>
            <person name="Veneault-Fourrey C."/>
            <person name="LaButti K."/>
            <person name="Lindquist E.A."/>
            <person name="Lipzen A."/>
            <person name="Lundell T."/>
            <person name="Morin E."/>
            <person name="Murat C."/>
            <person name="Sun H."/>
            <person name="Tunlid A."/>
            <person name="Henrissat B."/>
            <person name="Grigoriev I.V."/>
            <person name="Hibbett D.S."/>
            <person name="Martin F."/>
            <person name="Nordberg H.P."/>
            <person name="Cantor M.N."/>
            <person name="Hua S.X."/>
        </authorList>
    </citation>
    <scope>NUCLEOTIDE SEQUENCE [LARGE SCALE GENOMIC DNA]</scope>
    <source>
        <strain evidence="9 10">UH-Slu-Lm8-n1</strain>
    </source>
</reference>